<protein>
    <recommendedName>
        <fullName evidence="3">Nucleotide-diphospho-sugar transferase domain-containing protein</fullName>
    </recommendedName>
</protein>
<comment type="caution">
    <text evidence="4">The sequence shown here is derived from an EMBL/GenBank/DDBJ whole genome shotgun (WGS) entry which is preliminary data.</text>
</comment>
<organism evidence="4 5">
    <name type="scientific">Rhodosorus marinus</name>
    <dbReference type="NCBI Taxonomy" id="101924"/>
    <lineage>
        <taxon>Eukaryota</taxon>
        <taxon>Rhodophyta</taxon>
        <taxon>Stylonematophyceae</taxon>
        <taxon>Stylonematales</taxon>
        <taxon>Stylonemataceae</taxon>
        <taxon>Rhodosorus</taxon>
    </lineage>
</organism>
<sequence length="697" mass="78662">MIGERASLLHRLKQRWNRAKRPPYWLVLLTGTLVLIHLYQLSSRRGQAYSGHASNSSPARRPFSGRLEDFSMEIFSAPKPFRGEDTVRNYRAIRSWVQLEPRPKVTLLGYETGYMEAASRFNLSIETRVDKSFLKGLLFNSMIVRANESTATVSVLVDGDSILTSNFPRTLKKIAAQFKHFLVVSAGVDLDELPALDTDDPGFGDSILRDVRELGKLRSHENISVFAWNTGGPRLFDGRMPHFVFREGLHDNWFLHETIAAGRREVIDASESSLSVHISDSYDVNDRKQDSNSSAKTKSDEDVANVARSLNTHLAHARGTYAIQRGTALSAPWKLSSCLEESGLCLQRRMRPGICNCESSVSFVSSETDPVPVDGSRLLTCGRIRTEILEGSIFREREDGELRSDRTLRLPFQIDPLLTLLAVNNSIVLTAAHYAERETMMHWVCRLREQQVSNFIIAALDKDLYEWAAVRSIPVYYEDSLIADLRDELPNLGHISVQAFKLLTKMKSRVVLKVLRKGFDVVWSEPGILWLKDPRAKISGHDSDLVILSESKPKKSSVDSGRLNVEFYRARASNKMIKAIEDVVQCALKNERPEKSCFYEIFCKGFGEENEPGNGCHNADDTVYILESGLFPSGEAAEKICPEVAKKGIHHNSGQYILGIGWNTRLNAKQRRALESYDSREEVCIYQEQGRPRTTDF</sequence>
<gene>
    <name evidence="4" type="ORF">NDN08_003933</name>
</gene>
<dbReference type="EMBL" id="JAMWBK010000010">
    <property type="protein sequence ID" value="KAJ8901727.1"/>
    <property type="molecule type" value="Genomic_DNA"/>
</dbReference>
<keyword evidence="5" id="KW-1185">Reference proteome</keyword>
<dbReference type="Pfam" id="PF03407">
    <property type="entry name" value="Nucleotid_trans"/>
    <property type="match status" value="1"/>
</dbReference>
<feature type="region of interest" description="Disordered" evidence="1">
    <location>
        <begin position="284"/>
        <end position="303"/>
    </location>
</feature>
<keyword evidence="2" id="KW-0812">Transmembrane</keyword>
<dbReference type="InterPro" id="IPR005069">
    <property type="entry name" value="Nucl-diP-sugar_transferase"/>
</dbReference>
<keyword evidence="2" id="KW-1133">Transmembrane helix</keyword>
<evidence type="ECO:0000259" key="3">
    <source>
        <dbReference type="Pfam" id="PF03407"/>
    </source>
</evidence>
<feature type="transmembrane region" description="Helical" evidence="2">
    <location>
        <begin position="21"/>
        <end position="39"/>
    </location>
</feature>
<evidence type="ECO:0000313" key="5">
    <source>
        <dbReference type="Proteomes" id="UP001157974"/>
    </source>
</evidence>
<dbReference type="Proteomes" id="UP001157974">
    <property type="component" value="Unassembled WGS sequence"/>
</dbReference>
<dbReference type="PANTHER" id="PTHR47483:SF1">
    <property type="entry name" value="BETA-ARABINOFURANOSYLTRANSFERASE RAY1"/>
    <property type="match status" value="1"/>
</dbReference>
<name>A0AAV8UK58_9RHOD</name>
<evidence type="ECO:0000313" key="4">
    <source>
        <dbReference type="EMBL" id="KAJ8901727.1"/>
    </source>
</evidence>
<dbReference type="InterPro" id="IPR044575">
    <property type="entry name" value="RAY1-like"/>
</dbReference>
<reference evidence="4 5" key="1">
    <citation type="journal article" date="2023" name="Nat. Commun.">
        <title>Origin of minicircular mitochondrial genomes in red algae.</title>
        <authorList>
            <person name="Lee Y."/>
            <person name="Cho C.H."/>
            <person name="Lee Y.M."/>
            <person name="Park S.I."/>
            <person name="Yang J.H."/>
            <person name="West J.A."/>
            <person name="Bhattacharya D."/>
            <person name="Yoon H.S."/>
        </authorList>
    </citation>
    <scope>NUCLEOTIDE SEQUENCE [LARGE SCALE GENOMIC DNA]</scope>
    <source>
        <strain evidence="4 5">CCMP1338</strain>
        <tissue evidence="4">Whole cell</tissue>
    </source>
</reference>
<dbReference type="PANTHER" id="PTHR47483">
    <property type="entry name" value="BETA-ARABINOFURANOSYLTRANSFERASE RAY1"/>
    <property type="match status" value="1"/>
</dbReference>
<dbReference type="AlphaFoldDB" id="A0AAV8UK58"/>
<accession>A0AAV8UK58</accession>
<dbReference type="GO" id="GO:0016757">
    <property type="term" value="F:glycosyltransferase activity"/>
    <property type="evidence" value="ECO:0007669"/>
    <property type="project" value="InterPro"/>
</dbReference>
<feature type="domain" description="Nucleotide-diphospho-sugar transferase" evidence="3">
    <location>
        <begin position="452"/>
        <end position="631"/>
    </location>
</feature>
<keyword evidence="2" id="KW-0472">Membrane</keyword>
<proteinExistence type="predicted"/>
<evidence type="ECO:0000256" key="1">
    <source>
        <dbReference type="SAM" id="MobiDB-lite"/>
    </source>
</evidence>
<evidence type="ECO:0000256" key="2">
    <source>
        <dbReference type="SAM" id="Phobius"/>
    </source>
</evidence>